<dbReference type="PROSITE" id="PS51202">
    <property type="entry name" value="RCK_C"/>
    <property type="match status" value="1"/>
</dbReference>
<name>A0A0F9IB60_9ZZZZ</name>
<feature type="transmembrane region" description="Helical" evidence="1">
    <location>
        <begin position="6"/>
        <end position="27"/>
    </location>
</feature>
<proteinExistence type="predicted"/>
<keyword evidence="1" id="KW-0472">Membrane</keyword>
<dbReference type="InterPro" id="IPR006037">
    <property type="entry name" value="RCK_C"/>
</dbReference>
<accession>A0A0F9IB60</accession>
<comment type="caution">
    <text evidence="3">The sequence shown here is derived from an EMBL/GenBank/DDBJ whole genome shotgun (WGS) entry which is preliminary data.</text>
</comment>
<protein>
    <recommendedName>
        <fullName evidence="2">RCK C-terminal domain-containing protein</fullName>
    </recommendedName>
</protein>
<feature type="transmembrane region" description="Helical" evidence="1">
    <location>
        <begin position="65"/>
        <end position="89"/>
    </location>
</feature>
<dbReference type="SUPFAM" id="SSF116726">
    <property type="entry name" value="TrkA C-terminal domain-like"/>
    <property type="match status" value="1"/>
</dbReference>
<evidence type="ECO:0000259" key="2">
    <source>
        <dbReference type="PROSITE" id="PS51202"/>
    </source>
</evidence>
<dbReference type="Pfam" id="PF02080">
    <property type="entry name" value="TrkA_C"/>
    <property type="match status" value="1"/>
</dbReference>
<dbReference type="InterPro" id="IPR036721">
    <property type="entry name" value="RCK_C_sf"/>
</dbReference>
<dbReference type="GO" id="GO:0008324">
    <property type="term" value="F:monoatomic cation transmembrane transporter activity"/>
    <property type="evidence" value="ECO:0007669"/>
    <property type="project" value="InterPro"/>
</dbReference>
<dbReference type="EMBL" id="LAZR01012836">
    <property type="protein sequence ID" value="KKM24856.1"/>
    <property type="molecule type" value="Genomic_DNA"/>
</dbReference>
<sequence>MGGIILVIVVVFVSVMIRKVATVALQLTGLDSPTSSFQALSALTGTGFTTREAELVTSHPMRRKIISILMIIGNAGTVVVVAGLVSSFLNVTSPWAMLRFVVLIIALYFIFKLATHSRIGRILSKRIEEKLRERFKIHKRAIGRILDIGEDFGIAEIALHKDSPSIGKTLAASELGKRKILVLAIERQDEKIFEARGNHKLHPGDNLICYGSFTDMNAIS</sequence>
<dbReference type="Gene3D" id="3.30.70.1450">
    <property type="entry name" value="Regulator of K+ conductance, C-terminal domain"/>
    <property type="match status" value="1"/>
</dbReference>
<gene>
    <name evidence="3" type="ORF">LCGC14_1600900</name>
</gene>
<organism evidence="3">
    <name type="scientific">marine sediment metagenome</name>
    <dbReference type="NCBI Taxonomy" id="412755"/>
    <lineage>
        <taxon>unclassified sequences</taxon>
        <taxon>metagenomes</taxon>
        <taxon>ecological metagenomes</taxon>
    </lineage>
</organism>
<dbReference type="GO" id="GO:0006813">
    <property type="term" value="P:potassium ion transport"/>
    <property type="evidence" value="ECO:0007669"/>
    <property type="project" value="InterPro"/>
</dbReference>
<feature type="domain" description="RCK C-terminal" evidence="2">
    <location>
        <begin position="140"/>
        <end position="220"/>
    </location>
</feature>
<evidence type="ECO:0000256" key="1">
    <source>
        <dbReference type="SAM" id="Phobius"/>
    </source>
</evidence>
<dbReference type="AlphaFoldDB" id="A0A0F9IB60"/>
<evidence type="ECO:0000313" key="3">
    <source>
        <dbReference type="EMBL" id="KKM24856.1"/>
    </source>
</evidence>
<keyword evidence="1" id="KW-0812">Transmembrane</keyword>
<keyword evidence="1" id="KW-1133">Transmembrane helix</keyword>
<feature type="transmembrane region" description="Helical" evidence="1">
    <location>
        <begin position="95"/>
        <end position="115"/>
    </location>
</feature>
<reference evidence="3" key="1">
    <citation type="journal article" date="2015" name="Nature">
        <title>Complex archaea that bridge the gap between prokaryotes and eukaryotes.</title>
        <authorList>
            <person name="Spang A."/>
            <person name="Saw J.H."/>
            <person name="Jorgensen S.L."/>
            <person name="Zaremba-Niedzwiedzka K."/>
            <person name="Martijn J."/>
            <person name="Lind A.E."/>
            <person name="van Eijk R."/>
            <person name="Schleper C."/>
            <person name="Guy L."/>
            <person name="Ettema T.J."/>
        </authorList>
    </citation>
    <scope>NUCLEOTIDE SEQUENCE</scope>
</reference>